<proteinExistence type="predicted"/>
<evidence type="ECO:0000313" key="3">
    <source>
        <dbReference type="Proteomes" id="UP000573603"/>
    </source>
</evidence>
<dbReference type="AlphaFoldDB" id="A0A8H4YRS2"/>
<evidence type="ECO:0000256" key="1">
    <source>
        <dbReference type="SAM" id="MobiDB-lite"/>
    </source>
</evidence>
<reference evidence="2 3" key="1">
    <citation type="journal article" date="2020" name="BMC Genomics">
        <title>Correction to: Identification and distribution of gene clusters required for synthesis of sphingolipid metabolism inhibitors in diverse species of the filamentous fungus Fusarium.</title>
        <authorList>
            <person name="Kim H.S."/>
            <person name="Lohmar J.M."/>
            <person name="Busman M."/>
            <person name="Brown D.W."/>
            <person name="Naumann T.A."/>
            <person name="Divon H.H."/>
            <person name="Lysoe E."/>
            <person name="Uhlig S."/>
            <person name="Proctor R.H."/>
        </authorList>
    </citation>
    <scope>NUCLEOTIDE SEQUENCE [LARGE SCALE GENOMIC DNA]</scope>
    <source>
        <strain evidence="2 3">NRRL 25214</strain>
    </source>
</reference>
<name>A0A8H4YRS2_9HYPO</name>
<dbReference type="EMBL" id="JABEVY010000420">
    <property type="protein sequence ID" value="KAF5233172.1"/>
    <property type="molecule type" value="Genomic_DNA"/>
</dbReference>
<sequence>MQVLLLSIITSNMATMFTNENNDNIAKDSGSTQQFAMCMMQELSASSIVIDISPQGPGSDHPTVVTGVIDRAGNFRVLHRINEAGPATQRFGNDSVTPAVKAWGPPTHSRSRLRDLTLPQSDGYCCSYKTGGKGFYRLREGQKSSDLVFGSWKGLVEFTTWYENFGPISPFFPVLTLIFDALRDYLDRESSVLCVSEHPREDLDTPPETPSSCMPKGESKVRAHRLTQDQGQGQGHSESLESQYRYHQFQAHGTCLRVVQEKYS</sequence>
<keyword evidence="3" id="KW-1185">Reference proteome</keyword>
<feature type="region of interest" description="Disordered" evidence="1">
    <location>
        <begin position="197"/>
        <end position="239"/>
    </location>
</feature>
<accession>A0A8H4YRS2</accession>
<organism evidence="2 3">
    <name type="scientific">Fusarium anthophilum</name>
    <dbReference type="NCBI Taxonomy" id="48485"/>
    <lineage>
        <taxon>Eukaryota</taxon>
        <taxon>Fungi</taxon>
        <taxon>Dikarya</taxon>
        <taxon>Ascomycota</taxon>
        <taxon>Pezizomycotina</taxon>
        <taxon>Sordariomycetes</taxon>
        <taxon>Hypocreomycetidae</taxon>
        <taxon>Hypocreales</taxon>
        <taxon>Nectriaceae</taxon>
        <taxon>Fusarium</taxon>
        <taxon>Fusarium fujikuroi species complex</taxon>
    </lineage>
</organism>
<evidence type="ECO:0000313" key="2">
    <source>
        <dbReference type="EMBL" id="KAF5233172.1"/>
    </source>
</evidence>
<feature type="compositionally biased region" description="Polar residues" evidence="1">
    <location>
        <begin position="228"/>
        <end position="239"/>
    </location>
</feature>
<gene>
    <name evidence="2" type="ORF">FANTH_12648</name>
</gene>
<protein>
    <submittedName>
        <fullName evidence="2">Uncharacterized protein</fullName>
    </submittedName>
</protein>
<dbReference type="Proteomes" id="UP000573603">
    <property type="component" value="Unassembled WGS sequence"/>
</dbReference>
<comment type="caution">
    <text evidence="2">The sequence shown here is derived from an EMBL/GenBank/DDBJ whole genome shotgun (WGS) entry which is preliminary data.</text>
</comment>